<comment type="caution">
    <text evidence="1">The sequence shown here is derived from an EMBL/GenBank/DDBJ whole genome shotgun (WGS) entry which is preliminary data.</text>
</comment>
<accession>A0A0F9EK82</accession>
<sequence length="102" mass="11529">MASELLRAQWEFLWMLGVLLQEAHIRGYKVTMGDVFARKGHMKGSLHYVKLAVDLNLFRGGRYLTSSKAHLPLGIFWEGLGGSWGGRFGDGNHYSLSYRGKK</sequence>
<dbReference type="AlphaFoldDB" id="A0A0F9EK82"/>
<evidence type="ECO:0008006" key="2">
    <source>
        <dbReference type="Google" id="ProtNLM"/>
    </source>
</evidence>
<proteinExistence type="predicted"/>
<name>A0A0F9EK82_9ZZZZ</name>
<protein>
    <recommendedName>
        <fullName evidence="2">Peptidase M15C domain-containing protein</fullName>
    </recommendedName>
</protein>
<dbReference type="EMBL" id="LAZR01027119">
    <property type="protein sequence ID" value="KKL66701.1"/>
    <property type="molecule type" value="Genomic_DNA"/>
</dbReference>
<gene>
    <name evidence="1" type="ORF">LCGC14_2142350</name>
</gene>
<reference evidence="1" key="1">
    <citation type="journal article" date="2015" name="Nature">
        <title>Complex archaea that bridge the gap between prokaryotes and eukaryotes.</title>
        <authorList>
            <person name="Spang A."/>
            <person name="Saw J.H."/>
            <person name="Jorgensen S.L."/>
            <person name="Zaremba-Niedzwiedzka K."/>
            <person name="Martijn J."/>
            <person name="Lind A.E."/>
            <person name="van Eijk R."/>
            <person name="Schleper C."/>
            <person name="Guy L."/>
            <person name="Ettema T.J."/>
        </authorList>
    </citation>
    <scope>NUCLEOTIDE SEQUENCE</scope>
</reference>
<organism evidence="1">
    <name type="scientific">marine sediment metagenome</name>
    <dbReference type="NCBI Taxonomy" id="412755"/>
    <lineage>
        <taxon>unclassified sequences</taxon>
        <taxon>metagenomes</taxon>
        <taxon>ecological metagenomes</taxon>
    </lineage>
</organism>
<evidence type="ECO:0000313" key="1">
    <source>
        <dbReference type="EMBL" id="KKL66701.1"/>
    </source>
</evidence>